<keyword evidence="5 8" id="KW-0812">Transmembrane</keyword>
<feature type="transmembrane region" description="Helical" evidence="8">
    <location>
        <begin position="322"/>
        <end position="340"/>
    </location>
</feature>
<dbReference type="OrthoDB" id="9811721at2"/>
<dbReference type="PANTHER" id="PTHR30472">
    <property type="entry name" value="FERRIC ENTEROBACTIN TRANSPORT SYSTEM PERMEASE PROTEIN"/>
    <property type="match status" value="1"/>
</dbReference>
<dbReference type="RefSeq" id="WP_090632024.1">
    <property type="nucleotide sequence ID" value="NZ_FOQO01000015.1"/>
</dbReference>
<dbReference type="Proteomes" id="UP000198670">
    <property type="component" value="Unassembled WGS sequence"/>
</dbReference>
<feature type="transmembrane region" description="Helical" evidence="8">
    <location>
        <begin position="95"/>
        <end position="114"/>
    </location>
</feature>
<dbReference type="EMBL" id="FOQO01000015">
    <property type="protein sequence ID" value="SFJ87324.1"/>
    <property type="molecule type" value="Genomic_DNA"/>
</dbReference>
<dbReference type="GO" id="GO:0005886">
    <property type="term" value="C:plasma membrane"/>
    <property type="evidence" value="ECO:0007669"/>
    <property type="project" value="UniProtKB-SubCell"/>
</dbReference>
<feature type="transmembrane region" description="Helical" evidence="8">
    <location>
        <begin position="67"/>
        <end position="88"/>
    </location>
</feature>
<evidence type="ECO:0000256" key="5">
    <source>
        <dbReference type="ARBA" id="ARBA00022692"/>
    </source>
</evidence>
<dbReference type="AlphaFoldDB" id="A0A1I3UVE4"/>
<reference evidence="9 10" key="1">
    <citation type="submission" date="2016-10" db="EMBL/GenBank/DDBJ databases">
        <authorList>
            <person name="de Groot N.N."/>
        </authorList>
    </citation>
    <scope>NUCLEOTIDE SEQUENCE [LARGE SCALE GENOMIC DNA]</scope>
    <source>
        <strain evidence="9 10">RK1</strain>
    </source>
</reference>
<dbReference type="CDD" id="cd06550">
    <property type="entry name" value="TM_ABC_iron-siderophores_like"/>
    <property type="match status" value="1"/>
</dbReference>
<protein>
    <submittedName>
        <fullName evidence="9">Iron complex transport system permease protein</fullName>
    </submittedName>
</protein>
<dbReference type="SUPFAM" id="SSF81345">
    <property type="entry name" value="ABC transporter involved in vitamin B12 uptake, BtuC"/>
    <property type="match status" value="1"/>
</dbReference>
<dbReference type="Pfam" id="PF01032">
    <property type="entry name" value="FecCD"/>
    <property type="match status" value="1"/>
</dbReference>
<keyword evidence="10" id="KW-1185">Reference proteome</keyword>
<dbReference type="Gene3D" id="1.10.3470.10">
    <property type="entry name" value="ABC transporter involved in vitamin B12 uptake, BtuC"/>
    <property type="match status" value="1"/>
</dbReference>
<dbReference type="PANTHER" id="PTHR30472:SF25">
    <property type="entry name" value="ABC TRANSPORTER PERMEASE PROTEIN MJ0876-RELATED"/>
    <property type="match status" value="1"/>
</dbReference>
<evidence type="ECO:0000256" key="7">
    <source>
        <dbReference type="ARBA" id="ARBA00023136"/>
    </source>
</evidence>
<sequence>MKSYTLILTVLLVLLIAACALSVCVGAVKISASELGSIIAHRCGLNTSVNFTSQQEAVLLNIRLPRVLLGAAVGGTLAIAGSALQGLFRNPLAEPGLIGISSGASLFAVMVIVLEQRYVSFLTMTLGYHALAIAAFIGACITTFAVYRLAVGNGKADITTLLLAGIAINALAGSFTGLLTYMATDEQLRNITFWTLGSLGGASWKTLTGILPFVSITLVVLPFFSKSLNALALGESQAGHIGINVNVLKRLIIVMATLGVGASVAVSGMIGFVGLVIPHILRMAFSADHRLVIPGSALLGASVLVLADLVARTIFAPAELPIGILTAIIGAPVFIYIILIERRKRGGIF</sequence>
<dbReference type="InterPro" id="IPR000522">
    <property type="entry name" value="ABC_transptr_permease_BtuC"/>
</dbReference>
<keyword evidence="7 8" id="KW-0472">Membrane</keyword>
<keyword evidence="6 8" id="KW-1133">Transmembrane helix</keyword>
<keyword evidence="3" id="KW-0813">Transport</keyword>
<dbReference type="FunFam" id="1.10.3470.10:FF:000001">
    <property type="entry name" value="Vitamin B12 ABC transporter permease BtuC"/>
    <property type="match status" value="1"/>
</dbReference>
<evidence type="ECO:0000256" key="1">
    <source>
        <dbReference type="ARBA" id="ARBA00004651"/>
    </source>
</evidence>
<feature type="transmembrane region" description="Helical" evidence="8">
    <location>
        <begin position="126"/>
        <end position="149"/>
    </location>
</feature>
<evidence type="ECO:0000256" key="6">
    <source>
        <dbReference type="ARBA" id="ARBA00022989"/>
    </source>
</evidence>
<evidence type="ECO:0000313" key="9">
    <source>
        <dbReference type="EMBL" id="SFJ87324.1"/>
    </source>
</evidence>
<feature type="transmembrane region" description="Helical" evidence="8">
    <location>
        <begin position="251"/>
        <end position="280"/>
    </location>
</feature>
<evidence type="ECO:0000256" key="8">
    <source>
        <dbReference type="SAM" id="Phobius"/>
    </source>
</evidence>
<dbReference type="GO" id="GO:0022857">
    <property type="term" value="F:transmembrane transporter activity"/>
    <property type="evidence" value="ECO:0007669"/>
    <property type="project" value="InterPro"/>
</dbReference>
<feature type="transmembrane region" description="Helical" evidence="8">
    <location>
        <begin position="202"/>
        <end position="224"/>
    </location>
</feature>
<feature type="transmembrane region" description="Helical" evidence="8">
    <location>
        <begin position="292"/>
        <end position="310"/>
    </location>
</feature>
<evidence type="ECO:0000313" key="10">
    <source>
        <dbReference type="Proteomes" id="UP000198670"/>
    </source>
</evidence>
<evidence type="ECO:0000256" key="2">
    <source>
        <dbReference type="ARBA" id="ARBA00007935"/>
    </source>
</evidence>
<comment type="similarity">
    <text evidence="2">Belongs to the binding-protein-dependent transport system permease family. FecCD subfamily.</text>
</comment>
<organism evidence="9 10">
    <name type="scientific">Parapedobacter indicus</name>
    <dbReference type="NCBI Taxonomy" id="1477437"/>
    <lineage>
        <taxon>Bacteria</taxon>
        <taxon>Pseudomonadati</taxon>
        <taxon>Bacteroidota</taxon>
        <taxon>Sphingobacteriia</taxon>
        <taxon>Sphingobacteriales</taxon>
        <taxon>Sphingobacteriaceae</taxon>
        <taxon>Parapedobacter</taxon>
    </lineage>
</organism>
<feature type="transmembrane region" description="Helical" evidence="8">
    <location>
        <begin position="161"/>
        <end position="182"/>
    </location>
</feature>
<accession>A0A1I3UVE4</accession>
<name>A0A1I3UVE4_9SPHI</name>
<gene>
    <name evidence="9" type="ORF">SAMN05444682_11589</name>
</gene>
<dbReference type="InterPro" id="IPR037294">
    <property type="entry name" value="ABC_BtuC-like"/>
</dbReference>
<dbReference type="STRING" id="1477437.SAMN05444682_11589"/>
<dbReference type="PROSITE" id="PS51257">
    <property type="entry name" value="PROKAR_LIPOPROTEIN"/>
    <property type="match status" value="1"/>
</dbReference>
<keyword evidence="4" id="KW-1003">Cell membrane</keyword>
<dbReference type="GO" id="GO:0033214">
    <property type="term" value="P:siderophore-iron import into cell"/>
    <property type="evidence" value="ECO:0007669"/>
    <property type="project" value="TreeGrafter"/>
</dbReference>
<evidence type="ECO:0000256" key="3">
    <source>
        <dbReference type="ARBA" id="ARBA00022448"/>
    </source>
</evidence>
<evidence type="ECO:0000256" key="4">
    <source>
        <dbReference type="ARBA" id="ARBA00022475"/>
    </source>
</evidence>
<comment type="subcellular location">
    <subcellularLocation>
        <location evidence="1">Cell membrane</location>
        <topology evidence="1">Multi-pass membrane protein</topology>
    </subcellularLocation>
</comment>
<proteinExistence type="inferred from homology"/>